<reference evidence="3" key="1">
    <citation type="submission" date="2017-05" db="EMBL/GenBank/DDBJ databases">
        <title>Complete and WGS of Bordetella genogroups.</title>
        <authorList>
            <person name="Spilker T."/>
            <person name="Lipuma J."/>
        </authorList>
    </citation>
    <scope>NUCLEOTIDE SEQUENCE [LARGE SCALE GENOMIC DNA]</scope>
    <source>
        <strain evidence="3">AU8256</strain>
    </source>
</reference>
<dbReference type="SUPFAM" id="SSF51294">
    <property type="entry name" value="Hedgehog/intein (Hint) domain"/>
    <property type="match status" value="1"/>
</dbReference>
<dbReference type="Pfam" id="PF13403">
    <property type="entry name" value="Hint_2"/>
    <property type="match status" value="1"/>
</dbReference>
<keyword evidence="3" id="KW-1185">Reference proteome</keyword>
<protein>
    <recommendedName>
        <fullName evidence="1">Hedgehog/Intein (Hint) domain-containing protein</fullName>
    </recommendedName>
</protein>
<feature type="domain" description="Hedgehog/Intein (Hint)" evidence="1">
    <location>
        <begin position="200"/>
        <end position="336"/>
    </location>
</feature>
<sequence length="537" mass="57217">MATIDLNLLSGTNRTVDQGSYEGDSLTANINAVGNTTLNITNTGGSTDPLELSQTVALGIGATHTVNVMENADVVLSGLAGVSALTTFNYNIADGGSLTMSPAFLNAGLLNTININLDGDGTSTFIYDQTGLNIDISAFPNISGITAGDQVQVVGATSGEYSGGDLIFRNDLGIVVGRFNAEGLDPNLVTFQGGTMTYACYLKGTHIATPNGEVKVEDLKAGDQVRTASGGVATVKWLGYRSLRKARIPAKDAIRAFPIVFQKGSIADNVPHRDLTVSPGHHMFFDGKLIPAMLLVNGKTITQDFSRQSFEYFHVELDRFDILLAEGAAAESYVDTGNRSMFQNADSVAMNPDFGPAEGRPAIDGIEVLSSGPAVEAVRKRLLKRAEAMTRSVRVADPDLRVAVNGQEVRAETEGQLEGVMRFVLPAGAQASDLHILSRSAVVRETTAHARRDLRKIGVGLVRITIEDEAGRRDIDLLDSQLGGLHAAQDVHGVAMRWTSGDAVIPAALHGVRGQAVLELHVLRTYSYWEEAQQRAA</sequence>
<dbReference type="AlphaFoldDB" id="A0A261VPK2"/>
<dbReference type="Proteomes" id="UP000215633">
    <property type="component" value="Unassembled WGS sequence"/>
</dbReference>
<accession>A0A261VPK2</accession>
<evidence type="ECO:0000259" key="1">
    <source>
        <dbReference type="Pfam" id="PF13403"/>
    </source>
</evidence>
<gene>
    <name evidence="2" type="ORF">CAL24_10760</name>
</gene>
<comment type="caution">
    <text evidence="2">The sequence shown here is derived from an EMBL/GenBank/DDBJ whole genome shotgun (WGS) entry which is preliminary data.</text>
</comment>
<name>A0A261VPK2_9BORD</name>
<evidence type="ECO:0000313" key="3">
    <source>
        <dbReference type="Proteomes" id="UP000215633"/>
    </source>
</evidence>
<dbReference type="RefSeq" id="WP_094806690.1">
    <property type="nucleotide sequence ID" value="NZ_NEVT01000006.1"/>
</dbReference>
<dbReference type="InterPro" id="IPR028992">
    <property type="entry name" value="Hedgehog/Intein_dom"/>
</dbReference>
<dbReference type="InterPro" id="IPR036844">
    <property type="entry name" value="Hint_dom_sf"/>
</dbReference>
<evidence type="ECO:0000313" key="2">
    <source>
        <dbReference type="EMBL" id="OZI75701.1"/>
    </source>
</evidence>
<dbReference type="EMBL" id="NEVT01000006">
    <property type="protein sequence ID" value="OZI75701.1"/>
    <property type="molecule type" value="Genomic_DNA"/>
</dbReference>
<proteinExistence type="predicted"/>
<dbReference type="Gene3D" id="2.170.16.10">
    <property type="entry name" value="Hedgehog/Intein (Hint) domain"/>
    <property type="match status" value="1"/>
</dbReference>
<organism evidence="2 3">
    <name type="scientific">Bordetella genomosp. 2</name>
    <dbReference type="NCBI Taxonomy" id="1983456"/>
    <lineage>
        <taxon>Bacteria</taxon>
        <taxon>Pseudomonadati</taxon>
        <taxon>Pseudomonadota</taxon>
        <taxon>Betaproteobacteria</taxon>
        <taxon>Burkholderiales</taxon>
        <taxon>Alcaligenaceae</taxon>
        <taxon>Bordetella</taxon>
    </lineage>
</organism>